<accession>A0A7M7P572</accession>
<reference evidence="4" key="2">
    <citation type="submission" date="2021-01" db="UniProtKB">
        <authorList>
            <consortium name="EnsemblMetazoa"/>
        </authorList>
    </citation>
    <scope>IDENTIFICATION</scope>
</reference>
<dbReference type="OMA" id="PTWQSTY"/>
<evidence type="ECO:0000256" key="1">
    <source>
        <dbReference type="ARBA" id="ARBA00009505"/>
    </source>
</evidence>
<comment type="similarity">
    <text evidence="1 3">Belongs to the peroxin-16 family.</text>
</comment>
<dbReference type="InterPro" id="IPR013919">
    <property type="entry name" value="Pex16"/>
</dbReference>
<dbReference type="AlphaFoldDB" id="A0A7M7P572"/>
<dbReference type="KEGG" id="spu:577593"/>
<reference evidence="5" key="1">
    <citation type="submission" date="2015-02" db="EMBL/GenBank/DDBJ databases">
        <title>Genome sequencing for Strongylocentrotus purpuratus.</title>
        <authorList>
            <person name="Murali S."/>
            <person name="Liu Y."/>
            <person name="Vee V."/>
            <person name="English A."/>
            <person name="Wang M."/>
            <person name="Skinner E."/>
            <person name="Han Y."/>
            <person name="Muzny D.M."/>
            <person name="Worley K.C."/>
            <person name="Gibbs R.A."/>
        </authorList>
    </citation>
    <scope>NUCLEOTIDE SEQUENCE</scope>
</reference>
<evidence type="ECO:0000313" key="4">
    <source>
        <dbReference type="EnsemblMetazoa" id="XP_030845378"/>
    </source>
</evidence>
<evidence type="ECO:0000256" key="2">
    <source>
        <dbReference type="ARBA" id="ARBA00018577"/>
    </source>
</evidence>
<comment type="subcellular location">
    <subcellularLocation>
        <location evidence="3">Peroxisome membrane</location>
    </subcellularLocation>
</comment>
<dbReference type="PANTHER" id="PTHR13299">
    <property type="entry name" value="PEROXISOMAL MEMBRANE PROTEIN PEX16"/>
    <property type="match status" value="1"/>
</dbReference>
<dbReference type="GO" id="GO:0005778">
    <property type="term" value="C:peroxisomal membrane"/>
    <property type="evidence" value="ECO:0000318"/>
    <property type="project" value="GO_Central"/>
</dbReference>
<keyword evidence="3" id="KW-0962">Peroxisome biogenesis</keyword>
<dbReference type="CTD" id="9409"/>
<name>A0A7M7P572_STRPU</name>
<dbReference type="EnsemblMetazoa" id="XM_030989518">
    <property type="protein sequence ID" value="XP_030845378"/>
    <property type="gene ID" value="LOC577593"/>
</dbReference>
<sequence length="375" mass="42874">MSSSPLTTQEQACISMKFLSKMSLRYQETCAWYRKWVVENPDVVSQVEKTFRVLSYCITGFTDNGQILSEFVYALSNLLVFFNDSILRRASASLSPKISLSQDRLRRWLTILDHVEVFFELASKQVWGETGKWIVIAAIQLLRTIFRLVLLCRLKSGIQSSPPIPNLNRKNLPPVQREPSADAEVDGDLTMAPFPLGPDQPQSLTFEGRRSGRVVRSLHATPDIGLRTWKLPQTEQPSRIEEDLGMTELAGISLMGETLYISRPLIHLSSLFVWGWSSWKPWLLSIAADTISLKMMQRDEKSKLNSKEKSELHNRKMMLLFYLLRSPCYNTVTRTRLKSLLQSVGGTVPGARLLTKPILEYLPVWQKIYSYNWGN</sequence>
<dbReference type="Proteomes" id="UP000007110">
    <property type="component" value="Unassembled WGS sequence"/>
</dbReference>
<dbReference type="Pfam" id="PF08610">
    <property type="entry name" value="Pex16"/>
    <property type="match status" value="1"/>
</dbReference>
<proteinExistence type="inferred from homology"/>
<keyword evidence="3" id="KW-0576">Peroxisome</keyword>
<evidence type="ECO:0000313" key="5">
    <source>
        <dbReference type="Proteomes" id="UP000007110"/>
    </source>
</evidence>
<dbReference type="OrthoDB" id="2021143at2759"/>
<dbReference type="GeneID" id="577593"/>
<evidence type="ECO:0000256" key="3">
    <source>
        <dbReference type="RuleBase" id="RU365003"/>
    </source>
</evidence>
<dbReference type="GO" id="GO:0007031">
    <property type="term" value="P:peroxisome organization"/>
    <property type="evidence" value="ECO:0000318"/>
    <property type="project" value="GO_Central"/>
</dbReference>
<organism evidence="4 5">
    <name type="scientific">Strongylocentrotus purpuratus</name>
    <name type="common">Purple sea urchin</name>
    <dbReference type="NCBI Taxonomy" id="7668"/>
    <lineage>
        <taxon>Eukaryota</taxon>
        <taxon>Metazoa</taxon>
        <taxon>Echinodermata</taxon>
        <taxon>Eleutherozoa</taxon>
        <taxon>Echinozoa</taxon>
        <taxon>Echinoidea</taxon>
        <taxon>Euechinoidea</taxon>
        <taxon>Echinacea</taxon>
        <taxon>Camarodonta</taxon>
        <taxon>Echinidea</taxon>
        <taxon>Strongylocentrotidae</taxon>
        <taxon>Strongylocentrotus</taxon>
    </lineage>
</organism>
<keyword evidence="5" id="KW-1185">Reference proteome</keyword>
<dbReference type="RefSeq" id="XP_030845378.1">
    <property type="nucleotide sequence ID" value="XM_030989518.1"/>
</dbReference>
<protein>
    <recommendedName>
        <fullName evidence="2 3">Peroxisomal membrane protein PEX16</fullName>
    </recommendedName>
</protein>
<dbReference type="FunCoup" id="A0A7M7P572">
    <property type="interactions" value="1220"/>
</dbReference>
<dbReference type="InParanoid" id="A0A7M7P572"/>
<dbReference type="PANTHER" id="PTHR13299:SF0">
    <property type="entry name" value="PEROXISOMAL MEMBRANE PROTEIN PEX16"/>
    <property type="match status" value="1"/>
</dbReference>